<dbReference type="Proteomes" id="UP000002051">
    <property type="component" value="Unassembled WGS sequence"/>
</dbReference>
<dbReference type="InterPro" id="IPR054722">
    <property type="entry name" value="PolX-like_BBD"/>
</dbReference>
<reference evidence="2 4" key="1">
    <citation type="journal article" date="2011" name="Nature">
        <title>The Medicago genome provides insight into the evolution of rhizobial symbioses.</title>
        <authorList>
            <person name="Young N.D."/>
            <person name="Debelle F."/>
            <person name="Oldroyd G.E."/>
            <person name="Geurts R."/>
            <person name="Cannon S.B."/>
            <person name="Udvardi M.K."/>
            <person name="Benedito V.A."/>
            <person name="Mayer K.F."/>
            <person name="Gouzy J."/>
            <person name="Schoof H."/>
            <person name="Van de Peer Y."/>
            <person name="Proost S."/>
            <person name="Cook D.R."/>
            <person name="Meyers B.C."/>
            <person name="Spannagl M."/>
            <person name="Cheung F."/>
            <person name="De Mita S."/>
            <person name="Krishnakumar V."/>
            <person name="Gundlach H."/>
            <person name="Zhou S."/>
            <person name="Mudge J."/>
            <person name="Bharti A.K."/>
            <person name="Murray J.D."/>
            <person name="Naoumkina M.A."/>
            <person name="Rosen B."/>
            <person name="Silverstein K.A."/>
            <person name="Tang H."/>
            <person name="Rombauts S."/>
            <person name="Zhao P.X."/>
            <person name="Zhou P."/>
            <person name="Barbe V."/>
            <person name="Bardou P."/>
            <person name="Bechner M."/>
            <person name="Bellec A."/>
            <person name="Berger A."/>
            <person name="Berges H."/>
            <person name="Bidwell S."/>
            <person name="Bisseling T."/>
            <person name="Choisne N."/>
            <person name="Couloux A."/>
            <person name="Denny R."/>
            <person name="Deshpande S."/>
            <person name="Dai X."/>
            <person name="Doyle J.J."/>
            <person name="Dudez A.M."/>
            <person name="Farmer A.D."/>
            <person name="Fouteau S."/>
            <person name="Franken C."/>
            <person name="Gibelin C."/>
            <person name="Gish J."/>
            <person name="Goldstein S."/>
            <person name="Gonzalez A.J."/>
            <person name="Green P.J."/>
            <person name="Hallab A."/>
            <person name="Hartog M."/>
            <person name="Hua A."/>
            <person name="Humphray S.J."/>
            <person name="Jeong D.H."/>
            <person name="Jing Y."/>
            <person name="Jocker A."/>
            <person name="Kenton S.M."/>
            <person name="Kim D.J."/>
            <person name="Klee K."/>
            <person name="Lai H."/>
            <person name="Lang C."/>
            <person name="Lin S."/>
            <person name="Macmil S.L."/>
            <person name="Magdelenat G."/>
            <person name="Matthews L."/>
            <person name="McCorrison J."/>
            <person name="Monaghan E.L."/>
            <person name="Mun J.H."/>
            <person name="Najar F.Z."/>
            <person name="Nicholson C."/>
            <person name="Noirot C."/>
            <person name="O'Bleness M."/>
            <person name="Paule C.R."/>
            <person name="Poulain J."/>
            <person name="Prion F."/>
            <person name="Qin B."/>
            <person name="Qu C."/>
            <person name="Retzel E.F."/>
            <person name="Riddle C."/>
            <person name="Sallet E."/>
            <person name="Samain S."/>
            <person name="Samson N."/>
            <person name="Sanders I."/>
            <person name="Saurat O."/>
            <person name="Scarpelli C."/>
            <person name="Schiex T."/>
            <person name="Segurens B."/>
            <person name="Severin A.J."/>
            <person name="Sherrier D.J."/>
            <person name="Shi R."/>
            <person name="Sims S."/>
            <person name="Singer S.R."/>
            <person name="Sinharoy S."/>
            <person name="Sterck L."/>
            <person name="Viollet A."/>
            <person name="Wang B.B."/>
            <person name="Wang K."/>
            <person name="Wang M."/>
            <person name="Wang X."/>
            <person name="Warfsmann J."/>
            <person name="Weissenbach J."/>
            <person name="White D.D."/>
            <person name="White J.D."/>
            <person name="Wiley G.B."/>
            <person name="Wincker P."/>
            <person name="Xing Y."/>
            <person name="Yang L."/>
            <person name="Yao Z."/>
            <person name="Ying F."/>
            <person name="Zhai J."/>
            <person name="Zhou L."/>
            <person name="Zuber A."/>
            <person name="Denarie J."/>
            <person name="Dixon R.A."/>
            <person name="May G.D."/>
            <person name="Schwartz D.C."/>
            <person name="Rogers J."/>
            <person name="Quetier F."/>
            <person name="Town C.D."/>
            <person name="Roe B.A."/>
        </authorList>
    </citation>
    <scope>NUCLEOTIDE SEQUENCE [LARGE SCALE GENOMIC DNA]</scope>
    <source>
        <strain evidence="2">A17</strain>
        <strain evidence="3 4">cv. Jemalong A17</strain>
    </source>
</reference>
<proteinExistence type="predicted"/>
<dbReference type="EMBL" id="CM001217">
    <property type="protein sequence ID" value="KEH42214.1"/>
    <property type="molecule type" value="Genomic_DNA"/>
</dbReference>
<name>A0A072VJI9_MEDTR</name>
<reference evidence="2 4" key="2">
    <citation type="journal article" date="2014" name="BMC Genomics">
        <title>An improved genome release (version Mt4.0) for the model legume Medicago truncatula.</title>
        <authorList>
            <person name="Tang H."/>
            <person name="Krishnakumar V."/>
            <person name="Bidwell S."/>
            <person name="Rosen B."/>
            <person name="Chan A."/>
            <person name="Zhou S."/>
            <person name="Gentzbittel L."/>
            <person name="Childs K.L."/>
            <person name="Yandell M."/>
            <person name="Gundlach H."/>
            <person name="Mayer K.F."/>
            <person name="Schwartz D.C."/>
            <person name="Town C.D."/>
        </authorList>
    </citation>
    <scope>GENOME REANNOTATION</scope>
    <source>
        <strain evidence="2">A17</strain>
        <strain evidence="3 4">cv. Jemalong A17</strain>
    </source>
</reference>
<accession>A0A072VJI9</accession>
<evidence type="ECO:0000313" key="4">
    <source>
        <dbReference type="Proteomes" id="UP000002051"/>
    </source>
</evidence>
<keyword evidence="4" id="KW-1185">Reference proteome</keyword>
<evidence type="ECO:0000313" key="2">
    <source>
        <dbReference type="EMBL" id="KEH42214.1"/>
    </source>
</evidence>
<evidence type="ECO:0000259" key="1">
    <source>
        <dbReference type="Pfam" id="PF22936"/>
    </source>
</evidence>
<dbReference type="HOGENOM" id="CLU_1680534_0_0_1"/>
<feature type="domain" description="Retrovirus-related Pol polyprotein from transposon TNT 1-94-like beta-barrel" evidence="1">
    <location>
        <begin position="32"/>
        <end position="103"/>
    </location>
</feature>
<evidence type="ECO:0000313" key="3">
    <source>
        <dbReference type="EnsemblPlants" id="KEH42214"/>
    </source>
</evidence>
<organism evidence="2 4">
    <name type="scientific">Medicago truncatula</name>
    <name type="common">Barrel medic</name>
    <name type="synonym">Medicago tribuloides</name>
    <dbReference type="NCBI Taxonomy" id="3880"/>
    <lineage>
        <taxon>Eukaryota</taxon>
        <taxon>Viridiplantae</taxon>
        <taxon>Streptophyta</taxon>
        <taxon>Embryophyta</taxon>
        <taxon>Tracheophyta</taxon>
        <taxon>Spermatophyta</taxon>
        <taxon>Magnoliopsida</taxon>
        <taxon>eudicotyledons</taxon>
        <taxon>Gunneridae</taxon>
        <taxon>Pentapetalae</taxon>
        <taxon>rosids</taxon>
        <taxon>fabids</taxon>
        <taxon>Fabales</taxon>
        <taxon>Fabaceae</taxon>
        <taxon>Papilionoideae</taxon>
        <taxon>50 kb inversion clade</taxon>
        <taxon>NPAAA clade</taxon>
        <taxon>Hologalegina</taxon>
        <taxon>IRL clade</taxon>
        <taxon>Trifolieae</taxon>
        <taxon>Medicago</taxon>
    </lineage>
</organism>
<dbReference type="Pfam" id="PF22936">
    <property type="entry name" value="Pol_BBD"/>
    <property type="match status" value="1"/>
</dbReference>
<dbReference type="EnsemblPlants" id="KEH42214">
    <property type="protein sequence ID" value="KEH42214"/>
    <property type="gene ID" value="MTR_1g064005"/>
</dbReference>
<dbReference type="AlphaFoldDB" id="A0A072VJI9"/>
<sequence>MATKHLSPHLGIIVVSGLRVIYIIITKIPAEVDSGASNHMTSNAQFLSNIKKYFGNLKIHTADGNQLPITATGDISSSLTNVFVSPGLTSNLISVGQLVENDCQVQFSQSGCLVQDQQSGKIIAKGPKVGRLFPIQFSLPQSLSLPLISCNSAIVDY</sequence>
<protein>
    <recommendedName>
        <fullName evidence="1">Retrovirus-related Pol polyprotein from transposon TNT 1-94-like beta-barrel domain-containing protein</fullName>
    </recommendedName>
</protein>
<gene>
    <name evidence="2" type="ordered locus">MTR_1g064005</name>
</gene>
<reference evidence="3" key="3">
    <citation type="submission" date="2015-04" db="UniProtKB">
        <authorList>
            <consortium name="EnsemblPlants"/>
        </authorList>
    </citation>
    <scope>IDENTIFICATION</scope>
    <source>
        <strain evidence="3">cv. Jemalong A17</strain>
    </source>
</reference>